<proteinExistence type="predicted"/>
<reference evidence="1 2" key="1">
    <citation type="journal article" date="2014" name="Int. J. Syst. Evol. Microbiol.">
        <title>Leptospira mayottensis sp. nov., a pathogenic species of the genus Leptospira isolated from humans.</title>
        <authorList>
            <person name="Bourhy P."/>
            <person name="Collet L."/>
            <person name="Brisse S."/>
            <person name="Picardeau M."/>
        </authorList>
    </citation>
    <scope>NUCLEOTIDE SEQUENCE [LARGE SCALE GENOMIC DNA]</scope>
    <source>
        <strain evidence="1 2">200901122</strain>
    </source>
</reference>
<gene>
    <name evidence="1" type="ORF">LEP1GSC125_1621</name>
</gene>
<protein>
    <submittedName>
        <fullName evidence="1">Uncharacterized protein</fullName>
    </submittedName>
</protein>
<sequence length="49" mass="6187">MIEKTIRVIAKFWKRIDKRLRLGETRMSVFCFFRNMEDAVRKRRKRKQI</sequence>
<dbReference type="AlphaFoldDB" id="A0AA87MP67"/>
<evidence type="ECO:0000313" key="1">
    <source>
        <dbReference type="EMBL" id="EKR99878.1"/>
    </source>
</evidence>
<evidence type="ECO:0000313" key="2">
    <source>
        <dbReference type="Proteomes" id="UP000001343"/>
    </source>
</evidence>
<comment type="caution">
    <text evidence="1">The sequence shown here is derived from an EMBL/GenBank/DDBJ whole genome shotgun (WGS) entry which is preliminary data.</text>
</comment>
<name>A0AA87MP67_9LEPT</name>
<organism evidence="1 2">
    <name type="scientific">Leptospira mayottensis 200901122</name>
    <dbReference type="NCBI Taxonomy" id="1193010"/>
    <lineage>
        <taxon>Bacteria</taxon>
        <taxon>Pseudomonadati</taxon>
        <taxon>Spirochaetota</taxon>
        <taxon>Spirochaetia</taxon>
        <taxon>Leptospirales</taxon>
        <taxon>Leptospiraceae</taxon>
        <taxon>Leptospira</taxon>
    </lineage>
</organism>
<dbReference type="EMBL" id="AKWM02000042">
    <property type="protein sequence ID" value="EKR99878.1"/>
    <property type="molecule type" value="Genomic_DNA"/>
</dbReference>
<dbReference type="Proteomes" id="UP000001343">
    <property type="component" value="Unassembled WGS sequence"/>
</dbReference>
<accession>A0AA87MP67</accession>